<evidence type="ECO:0000313" key="2">
    <source>
        <dbReference type="Proteomes" id="UP000243217"/>
    </source>
</evidence>
<evidence type="ECO:0000313" key="1">
    <source>
        <dbReference type="EMBL" id="OQS06449.1"/>
    </source>
</evidence>
<dbReference type="AlphaFoldDB" id="A0A1W0A8B7"/>
<dbReference type="GO" id="GO:0097196">
    <property type="term" value="C:Shu complex"/>
    <property type="evidence" value="ECO:0007669"/>
    <property type="project" value="TreeGrafter"/>
</dbReference>
<evidence type="ECO:0008006" key="3">
    <source>
        <dbReference type="Google" id="ProtNLM"/>
    </source>
</evidence>
<dbReference type="SUPFAM" id="SSF52540">
    <property type="entry name" value="P-loop containing nucleoside triphosphate hydrolases"/>
    <property type="match status" value="1"/>
</dbReference>
<dbReference type="EMBL" id="JNBS01000342">
    <property type="protein sequence ID" value="OQS06449.1"/>
    <property type="molecule type" value="Genomic_DNA"/>
</dbReference>
<organism evidence="1 2">
    <name type="scientific">Thraustotheca clavata</name>
    <dbReference type="NCBI Taxonomy" id="74557"/>
    <lineage>
        <taxon>Eukaryota</taxon>
        <taxon>Sar</taxon>
        <taxon>Stramenopiles</taxon>
        <taxon>Oomycota</taxon>
        <taxon>Saprolegniomycetes</taxon>
        <taxon>Saprolegniales</taxon>
        <taxon>Achlyaceae</taxon>
        <taxon>Thraustotheca</taxon>
    </lineage>
</organism>
<dbReference type="PANTHER" id="PTHR28653:SF1">
    <property type="entry name" value="ATPASE SWSAP1"/>
    <property type="match status" value="1"/>
</dbReference>
<dbReference type="PANTHER" id="PTHR28653">
    <property type="match status" value="1"/>
</dbReference>
<sequence length="253" mass="29081">MERLFSHRQDGEACECVLTDAGRSSDAKMTFLHGPPRCGKSSLALQYAFELVKRSQDEEAMVVLVLHVSTKGNRHRVVPVDPCESCNTPVKTGQDMIYWNRIRIKYLENASQLRHFVCSFHMFEGINTALIVDDLDMFCTAPAQIYPCMAFLKETMEYMRSKFNSGLVLVLGTSQAFPRELRRTLRRWCELILQIEKSNNDAFSIHEETWKSEVDWADILPLFPVTYRIDYTFTPDSPTTQGHLQIQRVDASS</sequence>
<dbReference type="GO" id="GO:0000724">
    <property type="term" value="P:double-strand break repair via homologous recombination"/>
    <property type="evidence" value="ECO:0007669"/>
    <property type="project" value="TreeGrafter"/>
</dbReference>
<protein>
    <recommendedName>
        <fullName evidence="3">ATPase AAA-type core domain-containing protein</fullName>
    </recommendedName>
</protein>
<keyword evidence="2" id="KW-1185">Reference proteome</keyword>
<gene>
    <name evidence="1" type="ORF">THRCLA_01509</name>
</gene>
<dbReference type="OrthoDB" id="67296at2759"/>
<dbReference type="GO" id="GO:0003697">
    <property type="term" value="F:single-stranded DNA binding"/>
    <property type="evidence" value="ECO:0007669"/>
    <property type="project" value="TreeGrafter"/>
</dbReference>
<name>A0A1W0A8B7_9STRA</name>
<reference evidence="1 2" key="1">
    <citation type="journal article" date="2014" name="Genome Biol. Evol.">
        <title>The secreted proteins of Achlya hypogyna and Thraustotheca clavata identify the ancestral oomycete secretome and reveal gene acquisitions by horizontal gene transfer.</title>
        <authorList>
            <person name="Misner I."/>
            <person name="Blouin N."/>
            <person name="Leonard G."/>
            <person name="Richards T.A."/>
            <person name="Lane C.E."/>
        </authorList>
    </citation>
    <scope>NUCLEOTIDE SEQUENCE [LARGE SCALE GENOMIC DNA]</scope>
    <source>
        <strain evidence="1 2">ATCC 34112</strain>
    </source>
</reference>
<dbReference type="Proteomes" id="UP000243217">
    <property type="component" value="Unassembled WGS sequence"/>
</dbReference>
<comment type="caution">
    <text evidence="1">The sequence shown here is derived from an EMBL/GenBank/DDBJ whole genome shotgun (WGS) entry which is preliminary data.</text>
</comment>
<proteinExistence type="predicted"/>
<dbReference type="InterPro" id="IPR027417">
    <property type="entry name" value="P-loop_NTPase"/>
</dbReference>
<accession>A0A1W0A8B7</accession>
<dbReference type="Gene3D" id="3.40.50.300">
    <property type="entry name" value="P-loop containing nucleotide triphosphate hydrolases"/>
    <property type="match status" value="1"/>
</dbReference>